<keyword evidence="1" id="KW-0472">Membrane</keyword>
<gene>
    <name evidence="2" type="primary">nad4L</name>
</gene>
<accession>A0A024FSC9</accession>
<proteinExistence type="predicted"/>
<keyword evidence="1" id="KW-1133">Transmembrane helix</keyword>
<keyword evidence="2" id="KW-0496">Mitochondrion</keyword>
<organism evidence="2">
    <name type="scientific">Botryllus schlosseri</name>
    <name type="common">Golden star tunicate</name>
    <name type="synonym">Alcyonium schlosseri</name>
    <dbReference type="NCBI Taxonomy" id="30301"/>
    <lineage>
        <taxon>Eukaryota</taxon>
        <taxon>Metazoa</taxon>
        <taxon>Chordata</taxon>
        <taxon>Tunicata</taxon>
        <taxon>Ascidiacea</taxon>
        <taxon>Stolidobranchia</taxon>
        <taxon>Styelidae</taxon>
        <taxon>Botryllus</taxon>
    </lineage>
</organism>
<protein>
    <submittedName>
        <fullName evidence="2">NADH dehydrogenase subunit 4L</fullName>
    </submittedName>
</protein>
<evidence type="ECO:0000313" key="2">
    <source>
        <dbReference type="EMBL" id="CAQ68362.1"/>
    </source>
</evidence>
<dbReference type="EMBL" id="FM177702">
    <property type="protein sequence ID" value="CAQ68362.1"/>
    <property type="molecule type" value="Genomic_DNA"/>
</dbReference>
<sequence length="80" mass="9043">MFLFVTIVIFFFLFFFLKFELMLLLVALELIFMLLIFCVISSGGSLWLGLILLSVSVCEGVLGVTFLVSLNMYSMGIVMK</sequence>
<name>A0A024FSC9_BOTSH</name>
<feature type="transmembrane region" description="Helical" evidence="1">
    <location>
        <begin position="7"/>
        <end position="40"/>
    </location>
</feature>
<geneLocation type="mitochondrion" evidence="2"/>
<evidence type="ECO:0000256" key="1">
    <source>
        <dbReference type="SAM" id="Phobius"/>
    </source>
</evidence>
<dbReference type="AlphaFoldDB" id="A0A024FSC9"/>
<reference evidence="2" key="1">
    <citation type="journal article" date="2014" name="Genome Biol. Evol.">
        <title>Ascidian mitogenomics: comparison of evolutionary rates in closely related taxa provides evidence of ongoing speciation events.</title>
        <authorList>
            <person name="Griggio F."/>
            <person name="Voskoboynik A."/>
            <person name="Iannelli F."/>
            <person name="Justy F."/>
            <person name="Tilak M.K."/>
            <person name="Turon X."/>
            <person name="Pesole G."/>
            <person name="Douzery E.J."/>
            <person name="Mastrototaro F."/>
            <person name="Gissi C."/>
        </authorList>
    </citation>
    <scope>NUCLEOTIDE SEQUENCE</scope>
    <source>
        <strain evidence="2">VE</strain>
        <tissue evidence="2">Colony</tissue>
    </source>
</reference>
<keyword evidence="1" id="KW-0812">Transmembrane</keyword>